<organism evidence="1 2">
    <name type="scientific">Chitinophaga japonensis</name>
    <name type="common">Flexibacter japonensis</name>
    <dbReference type="NCBI Taxonomy" id="104662"/>
    <lineage>
        <taxon>Bacteria</taxon>
        <taxon>Pseudomonadati</taxon>
        <taxon>Bacteroidota</taxon>
        <taxon>Chitinophagia</taxon>
        <taxon>Chitinophagales</taxon>
        <taxon>Chitinophagaceae</taxon>
        <taxon>Chitinophaga</taxon>
    </lineage>
</organism>
<proteinExistence type="predicted"/>
<name>A0A562SUA7_CHIJA</name>
<reference evidence="1 2" key="1">
    <citation type="journal article" date="2013" name="Stand. Genomic Sci.">
        <title>Genomic Encyclopedia of Type Strains, Phase I: The one thousand microbial genomes (KMG-I) project.</title>
        <authorList>
            <person name="Kyrpides N.C."/>
            <person name="Woyke T."/>
            <person name="Eisen J.A."/>
            <person name="Garrity G."/>
            <person name="Lilburn T.G."/>
            <person name="Beck B.J."/>
            <person name="Whitman W.B."/>
            <person name="Hugenholtz P."/>
            <person name="Klenk H.P."/>
        </authorList>
    </citation>
    <scope>NUCLEOTIDE SEQUENCE [LARGE SCALE GENOMIC DNA]</scope>
    <source>
        <strain evidence="1 2">DSM 13484</strain>
    </source>
</reference>
<dbReference type="AlphaFoldDB" id="A0A562SUA7"/>
<keyword evidence="2" id="KW-1185">Reference proteome</keyword>
<sequence>MTRHIIQHRKVKYDILTAVFYRHSFFPGHGYEGISIRVPAHTAESLLQHGLILKLRQDGFLLLYDAMPAGRSRTRDTLLQEKIRLDFDLVLNDELFYNYTQVAVSNLAGSLFYFSNAQQRAVPVALHKEEQVTAQDLRPLAELAETFFVKPFGRLELLLDEHLLPAYHISFSAKATRWCYFLVGKELRELARPAVIGTNGNGHFDMPVMISLPGNETVPVLISKNALPLAREPVQTFQLVDYSTLDTTRYKVVIAALPAPEIGRVSNAAAALYEQGNEYSEIFLY</sequence>
<comment type="caution">
    <text evidence="1">The sequence shown here is derived from an EMBL/GenBank/DDBJ whole genome shotgun (WGS) entry which is preliminary data.</text>
</comment>
<accession>A0A562SUA7</accession>
<dbReference type="EMBL" id="VLLG01000005">
    <property type="protein sequence ID" value="TWI84534.1"/>
    <property type="molecule type" value="Genomic_DNA"/>
</dbReference>
<evidence type="ECO:0000313" key="2">
    <source>
        <dbReference type="Proteomes" id="UP000316778"/>
    </source>
</evidence>
<dbReference type="Proteomes" id="UP000316778">
    <property type="component" value="Unassembled WGS sequence"/>
</dbReference>
<protein>
    <submittedName>
        <fullName evidence="1">Uncharacterized protein</fullName>
    </submittedName>
</protein>
<gene>
    <name evidence="1" type="ORF">LX66_4904</name>
</gene>
<evidence type="ECO:0000313" key="1">
    <source>
        <dbReference type="EMBL" id="TWI84534.1"/>
    </source>
</evidence>